<accession>U9SUI9</accession>
<feature type="compositionally biased region" description="Polar residues" evidence="1">
    <location>
        <begin position="141"/>
        <end position="154"/>
    </location>
</feature>
<gene>
    <name evidence="2" type="ORF">GLOINDRAFT_9402</name>
</gene>
<evidence type="ECO:0000313" key="2">
    <source>
        <dbReference type="EMBL" id="ERZ99539.1"/>
    </source>
</evidence>
<dbReference type="EMBL" id="KI297892">
    <property type="protein sequence ID" value="ERZ99539.1"/>
    <property type="molecule type" value="Genomic_DNA"/>
</dbReference>
<dbReference type="AlphaFoldDB" id="U9SUI9"/>
<dbReference type="HOGENOM" id="CLU_1046426_0_0_1"/>
<dbReference type="VEuPathDB" id="FungiDB:RhiirFUN_000222"/>
<proteinExistence type="predicted"/>
<sequence>MTADDEDILTFNCIFLPTRYYQSDISELARHSKNERLTNLKLVANITKHPPDDGYYIAEQYDVIVLKANKKDAVDVLRHQVTKRLKPLFNISSSTLRLFMLKYDTSIYEVINTYNSMVPDATEVKDNSDENKNDSDESVSTDSKTSQGSMTPDTTEVEGNPNKSNLNDSVNSDNKTIQEAIDKFDKLHKLPNANRNVRNRVNRVNPDNQANPLKSREMKPYEKIGYYFDKNGRTNDIQIIASDDKYDPYNTGKKFLEKNILCGTDK</sequence>
<feature type="compositionally biased region" description="Basic and acidic residues" evidence="1">
    <location>
        <begin position="122"/>
        <end position="135"/>
    </location>
</feature>
<protein>
    <submittedName>
        <fullName evidence="2">Uncharacterized protein</fullName>
    </submittedName>
</protein>
<name>U9SUI9_RHIID</name>
<evidence type="ECO:0000256" key="1">
    <source>
        <dbReference type="SAM" id="MobiDB-lite"/>
    </source>
</evidence>
<reference evidence="2" key="1">
    <citation type="submission" date="2013-07" db="EMBL/GenBank/DDBJ databases">
        <title>The genome of an arbuscular mycorrhizal fungus provides insights into the evolution of the oldest plant symbiosis.</title>
        <authorList>
            <consortium name="DOE Joint Genome Institute"/>
            <person name="Tisserant E."/>
            <person name="Malbreil M."/>
            <person name="Kuo A."/>
            <person name="Kohler A."/>
            <person name="Symeonidi A."/>
            <person name="Balestrini R."/>
            <person name="Charron P."/>
            <person name="Duensing N."/>
            <person name="Frei-dit-Frey N."/>
            <person name="Gianinazzi-Pearson V."/>
            <person name="Gilbert B."/>
            <person name="Handa Y."/>
            <person name="Hijri M."/>
            <person name="Kaul R."/>
            <person name="Kawaguchi M."/>
            <person name="Krajinski F."/>
            <person name="Lammers P."/>
            <person name="Lapierre D."/>
            <person name="Masclaux F.G."/>
            <person name="Murat C."/>
            <person name="Morin E."/>
            <person name="Ndikumana S."/>
            <person name="Pagni M."/>
            <person name="Petitpierre D."/>
            <person name="Requena N."/>
            <person name="Rosikiewicz P."/>
            <person name="Riley R."/>
            <person name="Saito K."/>
            <person name="San Clemente H."/>
            <person name="Shapiro H."/>
            <person name="van Tuinen D."/>
            <person name="Becard G."/>
            <person name="Bonfante P."/>
            <person name="Paszkowski U."/>
            <person name="Shachar-Hill Y."/>
            <person name="Young J.P."/>
            <person name="Sanders I.R."/>
            <person name="Henrissat B."/>
            <person name="Rensing S.A."/>
            <person name="Grigoriev I.V."/>
            <person name="Corradi N."/>
            <person name="Roux C."/>
            <person name="Martin F."/>
        </authorList>
    </citation>
    <scope>NUCLEOTIDE SEQUENCE</scope>
    <source>
        <strain evidence="2">DAOM 197198</strain>
    </source>
</reference>
<organism evidence="2">
    <name type="scientific">Rhizophagus irregularis (strain DAOM 181602 / DAOM 197198 / MUCL 43194)</name>
    <name type="common">Arbuscular mycorrhizal fungus</name>
    <name type="synonym">Glomus intraradices</name>
    <dbReference type="NCBI Taxonomy" id="747089"/>
    <lineage>
        <taxon>Eukaryota</taxon>
        <taxon>Fungi</taxon>
        <taxon>Fungi incertae sedis</taxon>
        <taxon>Mucoromycota</taxon>
        <taxon>Glomeromycotina</taxon>
        <taxon>Glomeromycetes</taxon>
        <taxon>Glomerales</taxon>
        <taxon>Glomeraceae</taxon>
        <taxon>Rhizophagus</taxon>
    </lineage>
</organism>
<feature type="region of interest" description="Disordered" evidence="1">
    <location>
        <begin position="122"/>
        <end position="172"/>
    </location>
</feature>
<feature type="compositionally biased region" description="Polar residues" evidence="1">
    <location>
        <begin position="161"/>
        <end position="172"/>
    </location>
</feature>